<dbReference type="EMBL" id="AFWV01000017">
    <property type="protein sequence ID" value="EGV16522.1"/>
    <property type="molecule type" value="Genomic_DNA"/>
</dbReference>
<keyword evidence="3" id="KW-1185">Reference proteome</keyword>
<feature type="domain" description="Transposase IS200-like" evidence="1">
    <location>
        <begin position="9"/>
        <end position="133"/>
    </location>
</feature>
<accession>F9UH24</accession>
<dbReference type="eggNOG" id="COG1943">
    <property type="taxonomic scope" value="Bacteria"/>
</dbReference>
<dbReference type="InterPro" id="IPR036515">
    <property type="entry name" value="Transposase_17_sf"/>
</dbReference>
<reference evidence="2 3" key="1">
    <citation type="submission" date="2011-06" db="EMBL/GenBank/DDBJ databases">
        <title>The draft genome of Thiocapsa marina 5811.</title>
        <authorList>
            <consortium name="US DOE Joint Genome Institute (JGI-PGF)"/>
            <person name="Lucas S."/>
            <person name="Han J."/>
            <person name="Cheng J.-F."/>
            <person name="Goodwin L."/>
            <person name="Pitluck S."/>
            <person name="Peters L."/>
            <person name="Land M.L."/>
            <person name="Hauser L."/>
            <person name="Vogl K."/>
            <person name="Liu Z."/>
            <person name="Imhoff J."/>
            <person name="Thiel V."/>
            <person name="Frigaard N.-U."/>
            <person name="Bryant D."/>
            <person name="Woyke T.J."/>
        </authorList>
    </citation>
    <scope>NUCLEOTIDE SEQUENCE [LARGE SCALE GENOMIC DNA]</scope>
    <source>
        <strain evidence="2 3">5811</strain>
    </source>
</reference>
<dbReference type="STRING" id="768671.ThimaDRAFT_4291"/>
<dbReference type="NCBIfam" id="NF047646">
    <property type="entry name" value="REP_Tyr_transpos"/>
    <property type="match status" value="1"/>
</dbReference>
<sequence>MSRYRRIRVPGGTFFFTVNCARRRGHRLLIEHVALLGASMRAVKTAHPFQVDAIVVLPEHLHCVLTLPPGDTDYAMRWGLIKAGFSRALRAEETRSASRQRRGERGIWQRRFWEHGIRDDLDFQRHVDYVHWNPVKHGWVTRVRDWPYSSFHRYVAQGLLPEDWAWESADDLDTGE</sequence>
<dbReference type="Gene3D" id="3.30.70.1290">
    <property type="entry name" value="Transposase IS200-like"/>
    <property type="match status" value="1"/>
</dbReference>
<dbReference type="PANTHER" id="PTHR36966:SF1">
    <property type="entry name" value="REP-ASSOCIATED TYROSINE TRANSPOSASE"/>
    <property type="match status" value="1"/>
</dbReference>
<dbReference type="InterPro" id="IPR002686">
    <property type="entry name" value="Transposase_17"/>
</dbReference>
<dbReference type="InterPro" id="IPR052715">
    <property type="entry name" value="RAYT_transposase"/>
</dbReference>
<evidence type="ECO:0000313" key="3">
    <source>
        <dbReference type="Proteomes" id="UP000005459"/>
    </source>
</evidence>
<dbReference type="SMART" id="SM01321">
    <property type="entry name" value="Y1_Tnp"/>
    <property type="match status" value="1"/>
</dbReference>
<dbReference type="AlphaFoldDB" id="F9UH24"/>
<dbReference type="GO" id="GO:0043565">
    <property type="term" value="F:sequence-specific DNA binding"/>
    <property type="evidence" value="ECO:0007669"/>
    <property type="project" value="TreeGrafter"/>
</dbReference>
<organism evidence="2 3">
    <name type="scientific">Thiocapsa marina 5811</name>
    <dbReference type="NCBI Taxonomy" id="768671"/>
    <lineage>
        <taxon>Bacteria</taxon>
        <taxon>Pseudomonadati</taxon>
        <taxon>Pseudomonadota</taxon>
        <taxon>Gammaproteobacteria</taxon>
        <taxon>Chromatiales</taxon>
        <taxon>Chromatiaceae</taxon>
        <taxon>Thiocapsa</taxon>
    </lineage>
</organism>
<dbReference type="RefSeq" id="WP_007195163.1">
    <property type="nucleotide sequence ID" value="NZ_AFWV01000017.1"/>
</dbReference>
<name>F9UH24_9GAMM</name>
<proteinExistence type="predicted"/>
<evidence type="ECO:0000259" key="1">
    <source>
        <dbReference type="SMART" id="SM01321"/>
    </source>
</evidence>
<evidence type="ECO:0000313" key="2">
    <source>
        <dbReference type="EMBL" id="EGV16522.1"/>
    </source>
</evidence>
<dbReference type="SUPFAM" id="SSF143422">
    <property type="entry name" value="Transposase IS200-like"/>
    <property type="match status" value="1"/>
</dbReference>
<protein>
    <submittedName>
        <fullName evidence="2">Transposase, putative</fullName>
    </submittedName>
</protein>
<dbReference type="GO" id="GO:0006313">
    <property type="term" value="P:DNA transposition"/>
    <property type="evidence" value="ECO:0007669"/>
    <property type="project" value="InterPro"/>
</dbReference>
<dbReference type="PATRIC" id="fig|768671.3.peg.4524"/>
<dbReference type="Proteomes" id="UP000005459">
    <property type="component" value="Unassembled WGS sequence"/>
</dbReference>
<dbReference type="GO" id="GO:0004803">
    <property type="term" value="F:transposase activity"/>
    <property type="evidence" value="ECO:0007669"/>
    <property type="project" value="InterPro"/>
</dbReference>
<gene>
    <name evidence="2" type="ORF">ThimaDRAFT_4291</name>
</gene>
<dbReference type="PANTHER" id="PTHR36966">
    <property type="entry name" value="REP-ASSOCIATED TYROSINE TRANSPOSASE"/>
    <property type="match status" value="1"/>
</dbReference>
<dbReference type="OrthoDB" id="9794403at2"/>